<dbReference type="EMBL" id="CAADIW010000022">
    <property type="protein sequence ID" value="VFS27594.1"/>
    <property type="molecule type" value="Genomic_DNA"/>
</dbReference>
<evidence type="ECO:0000313" key="3">
    <source>
        <dbReference type="Proteomes" id="UP000351155"/>
    </source>
</evidence>
<organism evidence="2 3">
    <name type="scientific">Enterobacter cancerogenus</name>
    <dbReference type="NCBI Taxonomy" id="69218"/>
    <lineage>
        <taxon>Bacteria</taxon>
        <taxon>Pseudomonadati</taxon>
        <taxon>Pseudomonadota</taxon>
        <taxon>Gammaproteobacteria</taxon>
        <taxon>Enterobacterales</taxon>
        <taxon>Enterobacteriaceae</taxon>
        <taxon>Enterobacter</taxon>
        <taxon>Enterobacter cloacae complex</taxon>
    </lineage>
</organism>
<dbReference type="AlphaFoldDB" id="A0A484XUV5"/>
<dbReference type="InterPro" id="IPR050114">
    <property type="entry name" value="UPF0173_UPF0282_UlaG_hydrolase"/>
</dbReference>
<dbReference type="PANTHER" id="PTHR43546:SF9">
    <property type="entry name" value="L-ASCORBATE-6-PHOSPHATE LACTONASE ULAG-RELATED"/>
    <property type="match status" value="1"/>
</dbReference>
<dbReference type="EC" id="3.1.1.-" evidence="2"/>
<accession>A0A484XUV5</accession>
<reference evidence="2 3" key="1">
    <citation type="submission" date="2019-03" db="EMBL/GenBank/DDBJ databases">
        <authorList>
            <consortium name="Pathogen Informatics"/>
        </authorList>
    </citation>
    <scope>NUCLEOTIDE SEQUENCE [LARGE SCALE GENOMIC DNA]</scope>
    <source>
        <strain evidence="2 3">NCTC12126</strain>
    </source>
</reference>
<keyword evidence="1 2" id="KW-0378">Hydrolase</keyword>
<proteinExistence type="predicted"/>
<sequence>MTSADMLRMAEALNTKVVIPFHHDIWSNFQADPQEIRVLWEMKKDRLKYGFKPFIWQVGGKFTWPLDKDNLEYHYPRGFDDCFTIEPDLPFKSFL</sequence>
<dbReference type="InterPro" id="IPR036866">
    <property type="entry name" value="RibonucZ/Hydroxyglut_hydro"/>
</dbReference>
<dbReference type="PANTHER" id="PTHR43546">
    <property type="entry name" value="UPF0173 METAL-DEPENDENT HYDROLASE MJ1163-RELATED"/>
    <property type="match status" value="1"/>
</dbReference>
<name>A0A484XUV5_9ENTR</name>
<evidence type="ECO:0000313" key="2">
    <source>
        <dbReference type="EMBL" id="VFS27594.1"/>
    </source>
</evidence>
<evidence type="ECO:0000256" key="1">
    <source>
        <dbReference type="ARBA" id="ARBA00022801"/>
    </source>
</evidence>
<dbReference type="Proteomes" id="UP000351155">
    <property type="component" value="Unassembled WGS sequence"/>
</dbReference>
<dbReference type="Gene3D" id="3.60.15.10">
    <property type="entry name" value="Ribonuclease Z/Hydroxyacylglutathione hydrolase-like"/>
    <property type="match status" value="1"/>
</dbReference>
<protein>
    <submittedName>
        <fullName evidence="2">L-ascorbate-6-phosphate lactonase ulaG</fullName>
        <ecNumber evidence="2">3.1.1.-</ecNumber>
    </submittedName>
</protein>
<dbReference type="GO" id="GO:0016787">
    <property type="term" value="F:hydrolase activity"/>
    <property type="evidence" value="ECO:0007669"/>
    <property type="project" value="UniProtKB-KW"/>
</dbReference>
<gene>
    <name evidence="2" type="primary">ulaG_1</name>
    <name evidence="2" type="ORF">NCTC12126_02782</name>
</gene>